<proteinExistence type="predicted"/>
<evidence type="ECO:0000256" key="1">
    <source>
        <dbReference type="ARBA" id="ARBA00004556"/>
    </source>
</evidence>
<dbReference type="InterPro" id="IPR019734">
    <property type="entry name" value="TPR_rpt"/>
</dbReference>
<evidence type="ECO:0000256" key="2">
    <source>
        <dbReference type="ARBA" id="ARBA00022473"/>
    </source>
</evidence>
<dbReference type="InterPro" id="IPR011989">
    <property type="entry name" value="ARM-like"/>
</dbReference>
<dbReference type="Gene3D" id="1.25.40.10">
    <property type="entry name" value="Tetratricopeptide repeat domain"/>
    <property type="match status" value="1"/>
</dbReference>
<dbReference type="EMBL" id="UXSR01000666">
    <property type="protein sequence ID" value="VDD77194.1"/>
    <property type="molecule type" value="Genomic_DNA"/>
</dbReference>
<feature type="repeat" description="TPR" evidence="7">
    <location>
        <begin position="67"/>
        <end position="100"/>
    </location>
</feature>
<dbReference type="GO" id="GO:0030154">
    <property type="term" value="P:cell differentiation"/>
    <property type="evidence" value="ECO:0007669"/>
    <property type="project" value="UniProtKB-KW"/>
</dbReference>
<dbReference type="SUPFAM" id="SSF48452">
    <property type="entry name" value="TPR-like"/>
    <property type="match status" value="1"/>
</dbReference>
<evidence type="ECO:0000256" key="6">
    <source>
        <dbReference type="ARBA" id="ARBA00023186"/>
    </source>
</evidence>
<evidence type="ECO:0000313" key="9">
    <source>
        <dbReference type="EMBL" id="VDD77194.1"/>
    </source>
</evidence>
<comment type="subcellular location">
    <subcellularLocation>
        <location evidence="1">Cytoplasm</location>
        <location evidence="1">Perinuclear region</location>
    </subcellularLocation>
</comment>
<evidence type="ECO:0000256" key="7">
    <source>
        <dbReference type="PROSITE-ProRule" id="PRU00339"/>
    </source>
</evidence>
<keyword evidence="4" id="KW-0517">Myogenesis</keyword>
<protein>
    <recommendedName>
        <fullName evidence="8">UNC-45/Cro1/She4 central domain-containing protein</fullName>
    </recommendedName>
</protein>
<evidence type="ECO:0000259" key="8">
    <source>
        <dbReference type="Pfam" id="PF11701"/>
    </source>
</evidence>
<dbReference type="SUPFAM" id="SSF48371">
    <property type="entry name" value="ARM repeat"/>
    <property type="match status" value="2"/>
</dbReference>
<dbReference type="PROSITE" id="PS50005">
    <property type="entry name" value="TPR"/>
    <property type="match status" value="1"/>
</dbReference>
<dbReference type="SMART" id="SM00028">
    <property type="entry name" value="TPR"/>
    <property type="match status" value="2"/>
</dbReference>
<dbReference type="Gene3D" id="1.25.10.10">
    <property type="entry name" value="Leucine-rich Repeat Variant"/>
    <property type="match status" value="2"/>
</dbReference>
<name>A0A158QTJ7_MESCO</name>
<dbReference type="PANTHER" id="PTHR45994">
    <property type="entry name" value="FI21225P1"/>
    <property type="match status" value="1"/>
</dbReference>
<evidence type="ECO:0000256" key="5">
    <source>
        <dbReference type="ARBA" id="ARBA00022782"/>
    </source>
</evidence>
<evidence type="ECO:0000256" key="3">
    <source>
        <dbReference type="ARBA" id="ARBA00022490"/>
    </source>
</evidence>
<dbReference type="PANTHER" id="PTHR45994:SF1">
    <property type="entry name" value="FI21225P1"/>
    <property type="match status" value="1"/>
</dbReference>
<dbReference type="InterPro" id="IPR016024">
    <property type="entry name" value="ARM-type_fold"/>
</dbReference>
<evidence type="ECO:0000256" key="4">
    <source>
        <dbReference type="ARBA" id="ARBA00022541"/>
    </source>
</evidence>
<gene>
    <name evidence="9" type="ORF">MCOS_LOCUS3197</name>
</gene>
<sequence>MVDELKTKANALFSKGNVKEAIEIYEKCLSHPEIDKNLEEIVKRNLAQCFLNLGNYDQAIEVATEDTKALYRRCIAYEKSGNLRDAISDVRRLVQLDPKNKAIKDLAFRLESSVMAKKEEAESLTGKINSMFSILTDPTASDERMEKALNNLIALNNEEKAAASAKIWSHPGMSQIFELCNHPKPDLVNLVLTLLGSIIKQNSDYGLRLLNTLSPQYFIRRVFSPCNDASAGMCKFLRCLLESLTQISVYRKAREAAIEADQKDKSKPKSFLPRNIYPPYKLAFLIWGLVANFEGTLSAGGNQATPHATLRVPPAHLYEKVKKPVEEVLCHIIRATSSYRLEASARDTLLELLAWIVPEATGIAWSRQFVAGEGNIERLLEVAAAASASMITQRPVRGGRTASAEAPEAPGLPEISRGGVLKTSANTRMTVACLLSRIFDDLHSDKDRQKFSQQCADFILDLLTDKFIESKVEAAAVIGTLFSGPYEVGSHVLSREGILEGLLLLTQAENVAYQTVALDTIILATNKKDKCMAIIDQAVPILRSLYKSSDDAIKVRALVGLCKLGVLGGTDASSPSMAEGSTVILTKACRRLLLGQQSGDNKAEAETSVDFARIGPLSAANSTRWAVDGLAFLSLAGEVKEAIVKDRDLLTAIYKVAEMGYFDAAFPLASLLANLTNSFEEKEITPEMVELAKFTKQHIPEKHEADDPKVIAQRRQTMIDAGLPSCLFNLTTKLLTNTVASQPGIRELVSRIYLSCAECVDCRGVLVSAGAGRVLINLALENNTDGGKRAAAQALAKLTITADPRLTFPGQRSLEVIRPILQLLNIDCPALQNFEALLALTNLASLDDNHRSRIIAEGGLPLVEHYMFEEHKQLRRAAVECFANLAQHHATVIACGGTLPLEEHVEVGRKLPSLASGSEVVKLLMLYCLEEADVALVRAAAGALATMSYDPGIIKKIVAVNKWFDILQAVAAHPSSAIQHRAAFLLRNLVVVPGERGLAEYLAQSSMLEVLMALAQQPSLSDTDPFPPETVVLSQGRPKDAIRREAIKDREKTKEAAMDALKKLAEYGLIKEAGAK</sequence>
<dbReference type="STRING" id="53468.A0A158QTJ7"/>
<organism evidence="9 10">
    <name type="scientific">Mesocestoides corti</name>
    <name type="common">Flatworm</name>
    <dbReference type="NCBI Taxonomy" id="53468"/>
    <lineage>
        <taxon>Eukaryota</taxon>
        <taxon>Metazoa</taxon>
        <taxon>Spiralia</taxon>
        <taxon>Lophotrochozoa</taxon>
        <taxon>Platyhelminthes</taxon>
        <taxon>Cestoda</taxon>
        <taxon>Eucestoda</taxon>
        <taxon>Cyclophyllidea</taxon>
        <taxon>Mesocestoididae</taxon>
        <taxon>Mesocestoides</taxon>
    </lineage>
</organism>
<dbReference type="InterPro" id="IPR011990">
    <property type="entry name" value="TPR-like_helical_dom_sf"/>
</dbReference>
<keyword evidence="6" id="KW-0143">Chaperone</keyword>
<evidence type="ECO:0000313" key="10">
    <source>
        <dbReference type="Proteomes" id="UP000267029"/>
    </source>
</evidence>
<dbReference type="InterPro" id="IPR024660">
    <property type="entry name" value="UCS_central_dom"/>
</dbReference>
<feature type="domain" description="UNC-45/Cro1/She4 central" evidence="8">
    <location>
        <begin position="422"/>
        <end position="564"/>
    </location>
</feature>
<keyword evidence="7" id="KW-0802">TPR repeat</keyword>
<accession>A0A158QTJ7</accession>
<reference evidence="9 10" key="1">
    <citation type="submission" date="2018-10" db="EMBL/GenBank/DDBJ databases">
        <authorList>
            <consortium name="Pathogen Informatics"/>
        </authorList>
    </citation>
    <scope>NUCLEOTIDE SEQUENCE [LARGE SCALE GENOMIC DNA]</scope>
</reference>
<dbReference type="AlphaFoldDB" id="A0A158QTJ7"/>
<dbReference type="OrthoDB" id="199930at2759"/>
<keyword evidence="3" id="KW-0963">Cytoplasm</keyword>
<dbReference type="Proteomes" id="UP000267029">
    <property type="component" value="Unassembled WGS sequence"/>
</dbReference>
<dbReference type="Pfam" id="PF11701">
    <property type="entry name" value="UNC45-central"/>
    <property type="match status" value="1"/>
</dbReference>
<dbReference type="GO" id="GO:0048471">
    <property type="term" value="C:perinuclear region of cytoplasm"/>
    <property type="evidence" value="ECO:0007669"/>
    <property type="project" value="UniProtKB-SubCell"/>
</dbReference>
<dbReference type="GO" id="GO:0051879">
    <property type="term" value="F:Hsp90 protein binding"/>
    <property type="evidence" value="ECO:0007669"/>
    <property type="project" value="TreeGrafter"/>
</dbReference>
<keyword evidence="2" id="KW-0217">Developmental protein</keyword>
<keyword evidence="5" id="KW-0221">Differentiation</keyword>
<dbReference type="Pfam" id="PF13181">
    <property type="entry name" value="TPR_8"/>
    <property type="match status" value="1"/>
</dbReference>
<dbReference type="GO" id="GO:0007517">
    <property type="term" value="P:muscle organ development"/>
    <property type="evidence" value="ECO:0007669"/>
    <property type="project" value="UniProtKB-KW"/>
</dbReference>
<keyword evidence="10" id="KW-1185">Reference proteome</keyword>